<dbReference type="InterPro" id="IPR009003">
    <property type="entry name" value="Peptidase_S1_PA"/>
</dbReference>
<evidence type="ECO:0000313" key="5">
    <source>
        <dbReference type="Proteomes" id="UP000662747"/>
    </source>
</evidence>
<feature type="domain" description="Peptidase S1" evidence="3">
    <location>
        <begin position="17"/>
        <end position="239"/>
    </location>
</feature>
<proteinExistence type="inferred from homology"/>
<keyword evidence="5" id="KW-1185">Reference proteome</keyword>
<dbReference type="Pfam" id="PF00089">
    <property type="entry name" value="Trypsin"/>
    <property type="match status" value="1"/>
</dbReference>
<dbReference type="InterPro" id="IPR043504">
    <property type="entry name" value="Peptidase_S1_PA_chymotrypsin"/>
</dbReference>
<sequence>MDAPLVFTEVRAQERRVVGGADAPDDLAAVALIARRTRCGGEPPVLLCSGALIAPDVVLTAAHCLAIFGPEGPHEVYLGQVLLPEPEPSPRGRFIRVSRAVIHPDYDAATHAYDAALLRLAAPVDVAPFSLPDSTSAVPVAGASARVVGYGDTKDARAPSGRRMQGTLTVTQVEPAAFRAGPSPSMSCVGDSGGPVLLRDGAREVLVGLTVSGDVACRDEARNVRVDALLDGFIRPFLDEAPAPVVPTLSPEDLCAATCSRDAECPSGLTCVSVDGAPGHCLLPALQEGSFGATCTEDSTCGTGGLCARLESEGDAACRCFTPCAGPLPDPEPVDPPGSGDDSGGCASVPGPSLLALLVLALRAARGTRPSSRR</sequence>
<evidence type="ECO:0000256" key="1">
    <source>
        <dbReference type="ARBA" id="ARBA00007664"/>
    </source>
</evidence>
<dbReference type="InterPro" id="IPR001254">
    <property type="entry name" value="Trypsin_dom"/>
</dbReference>
<dbReference type="InterPro" id="IPR050430">
    <property type="entry name" value="Peptidase_S1"/>
</dbReference>
<dbReference type="InterPro" id="IPR001314">
    <property type="entry name" value="Peptidase_S1A"/>
</dbReference>
<dbReference type="SMART" id="SM00020">
    <property type="entry name" value="Tryp_SPc"/>
    <property type="match status" value="1"/>
</dbReference>
<evidence type="ECO:0000256" key="2">
    <source>
        <dbReference type="ARBA" id="ARBA00023157"/>
    </source>
</evidence>
<name>A0ABX7PDL2_9BACT</name>
<dbReference type="PANTHER" id="PTHR24276">
    <property type="entry name" value="POLYSERASE-RELATED"/>
    <property type="match status" value="1"/>
</dbReference>
<dbReference type="InterPro" id="IPR018114">
    <property type="entry name" value="TRYPSIN_HIS"/>
</dbReference>
<protein>
    <submittedName>
        <fullName evidence="4">Trypsin-like serine protease</fullName>
    </submittedName>
</protein>
<dbReference type="EMBL" id="CP071090">
    <property type="protein sequence ID" value="QSQ28520.1"/>
    <property type="molecule type" value="Genomic_DNA"/>
</dbReference>
<dbReference type="SUPFAM" id="SSF50494">
    <property type="entry name" value="Trypsin-like serine proteases"/>
    <property type="match status" value="1"/>
</dbReference>
<dbReference type="Proteomes" id="UP000662747">
    <property type="component" value="Chromosome"/>
</dbReference>
<keyword evidence="2" id="KW-1015">Disulfide bond</keyword>
<dbReference type="PANTHER" id="PTHR24276:SF98">
    <property type="entry name" value="FI18310P1-RELATED"/>
    <property type="match status" value="1"/>
</dbReference>
<comment type="similarity">
    <text evidence="1">Belongs to the peptidase S1 family.</text>
</comment>
<evidence type="ECO:0000313" key="4">
    <source>
        <dbReference type="EMBL" id="QSQ28520.1"/>
    </source>
</evidence>
<gene>
    <name evidence="4" type="ORF">JY651_44035</name>
</gene>
<dbReference type="PRINTS" id="PR00722">
    <property type="entry name" value="CHYMOTRYPSIN"/>
</dbReference>
<dbReference type="PROSITE" id="PS50240">
    <property type="entry name" value="TRYPSIN_DOM"/>
    <property type="match status" value="1"/>
</dbReference>
<accession>A0ABX7PDL2</accession>
<evidence type="ECO:0000259" key="3">
    <source>
        <dbReference type="PROSITE" id="PS50240"/>
    </source>
</evidence>
<reference evidence="4 5" key="1">
    <citation type="submission" date="2021-02" db="EMBL/GenBank/DDBJ databases">
        <title>De Novo genome assembly of isolated myxobacteria.</title>
        <authorList>
            <person name="Stevens D.C."/>
        </authorList>
    </citation>
    <scope>NUCLEOTIDE SEQUENCE [LARGE SCALE GENOMIC DNA]</scope>
    <source>
        <strain evidence="5">SCPEA02</strain>
    </source>
</reference>
<organism evidence="4 5">
    <name type="scientific">Pyxidicoccus parkwayensis</name>
    <dbReference type="NCBI Taxonomy" id="2813578"/>
    <lineage>
        <taxon>Bacteria</taxon>
        <taxon>Pseudomonadati</taxon>
        <taxon>Myxococcota</taxon>
        <taxon>Myxococcia</taxon>
        <taxon>Myxococcales</taxon>
        <taxon>Cystobacterineae</taxon>
        <taxon>Myxococcaceae</taxon>
        <taxon>Pyxidicoccus</taxon>
    </lineage>
</organism>
<dbReference type="PROSITE" id="PS00134">
    <property type="entry name" value="TRYPSIN_HIS"/>
    <property type="match status" value="1"/>
</dbReference>
<dbReference type="Gene3D" id="2.40.10.10">
    <property type="entry name" value="Trypsin-like serine proteases"/>
    <property type="match status" value="1"/>
</dbReference>